<keyword evidence="2" id="KW-0479">Metal-binding</keyword>
<sequence>MSLRQQWAAGDETLGLWIQLPSPITAEIAARQPVSYVCVDTQHGVNDAMTCVATFSAIELAGNVPIARVPWNEPGVIGKTLDAGAHGVIVPMVNTRSQAEAVVDAARYAPAGSRSWGPMMAGLRRPDYQQWAHDNVTVIPMIETVEALDNLDEILECPGVDAVYVGPADLSVSLGLPPGNNDGTPAFDDALGRITDACARHEVVAGIHATGSLAARRREQGFRMITIGSDALAVRSGFEAELAAAAGGHAGGTDAMY</sequence>
<dbReference type="PANTHER" id="PTHR30502:SF0">
    <property type="entry name" value="PHOSPHOENOLPYRUVATE CARBOXYLASE FAMILY PROTEIN"/>
    <property type="match status" value="1"/>
</dbReference>
<dbReference type="GO" id="GO:0016832">
    <property type="term" value="F:aldehyde-lyase activity"/>
    <property type="evidence" value="ECO:0007669"/>
    <property type="project" value="TreeGrafter"/>
</dbReference>
<evidence type="ECO:0000256" key="1">
    <source>
        <dbReference type="ARBA" id="ARBA00005568"/>
    </source>
</evidence>
<dbReference type="InterPro" id="IPR005000">
    <property type="entry name" value="Aldolase/citrate-lyase_domain"/>
</dbReference>
<dbReference type="PANTHER" id="PTHR30502">
    <property type="entry name" value="2-KETO-3-DEOXY-L-RHAMNONATE ALDOLASE"/>
    <property type="match status" value="1"/>
</dbReference>
<name>A0A4R7I3F5_9ACTN</name>
<keyword evidence="6" id="KW-1185">Reference proteome</keyword>
<dbReference type="InterPro" id="IPR040442">
    <property type="entry name" value="Pyrv_kinase-like_dom_sf"/>
</dbReference>
<dbReference type="RefSeq" id="WP_166657645.1">
    <property type="nucleotide sequence ID" value="NZ_SOAU01000001.1"/>
</dbReference>
<protein>
    <submittedName>
        <fullName evidence="5">4-hydroxy-2-oxoheptanedioate aldolase</fullName>
    </submittedName>
</protein>
<dbReference type="GO" id="GO:0005737">
    <property type="term" value="C:cytoplasm"/>
    <property type="evidence" value="ECO:0007669"/>
    <property type="project" value="TreeGrafter"/>
</dbReference>
<dbReference type="SUPFAM" id="SSF51621">
    <property type="entry name" value="Phosphoenolpyruvate/pyruvate domain"/>
    <property type="match status" value="1"/>
</dbReference>
<dbReference type="EMBL" id="SOAU01000001">
    <property type="protein sequence ID" value="TDT17780.1"/>
    <property type="molecule type" value="Genomic_DNA"/>
</dbReference>
<reference evidence="5 6" key="1">
    <citation type="submission" date="2019-03" db="EMBL/GenBank/DDBJ databases">
        <title>Sequencing the genomes of 1000 actinobacteria strains.</title>
        <authorList>
            <person name="Klenk H.-P."/>
        </authorList>
    </citation>
    <scope>NUCLEOTIDE SEQUENCE [LARGE SCALE GENOMIC DNA]</scope>
    <source>
        <strain evidence="5 6">DSM 18936</strain>
    </source>
</reference>
<gene>
    <name evidence="5" type="ORF">BDK89_3393</name>
</gene>
<accession>A0A4R7I3F5</accession>
<keyword evidence="3" id="KW-0456">Lyase</keyword>
<comment type="caution">
    <text evidence="5">The sequence shown here is derived from an EMBL/GenBank/DDBJ whole genome shotgun (WGS) entry which is preliminary data.</text>
</comment>
<feature type="domain" description="HpcH/HpaI aldolase/citrate lyase" evidence="4">
    <location>
        <begin position="14"/>
        <end position="232"/>
    </location>
</feature>
<dbReference type="AlphaFoldDB" id="A0A4R7I3F5"/>
<organism evidence="5 6">
    <name type="scientific">Ilumatobacter fluminis</name>
    <dbReference type="NCBI Taxonomy" id="467091"/>
    <lineage>
        <taxon>Bacteria</taxon>
        <taxon>Bacillati</taxon>
        <taxon>Actinomycetota</taxon>
        <taxon>Acidimicrobiia</taxon>
        <taxon>Acidimicrobiales</taxon>
        <taxon>Ilumatobacteraceae</taxon>
        <taxon>Ilumatobacter</taxon>
    </lineage>
</organism>
<dbReference type="Proteomes" id="UP000294558">
    <property type="component" value="Unassembled WGS sequence"/>
</dbReference>
<evidence type="ECO:0000256" key="3">
    <source>
        <dbReference type="ARBA" id="ARBA00023239"/>
    </source>
</evidence>
<evidence type="ECO:0000313" key="5">
    <source>
        <dbReference type="EMBL" id="TDT17780.1"/>
    </source>
</evidence>
<dbReference type="GO" id="GO:0046872">
    <property type="term" value="F:metal ion binding"/>
    <property type="evidence" value="ECO:0007669"/>
    <property type="project" value="UniProtKB-KW"/>
</dbReference>
<dbReference type="InterPro" id="IPR050251">
    <property type="entry name" value="HpcH-HpaI_aldolase"/>
</dbReference>
<evidence type="ECO:0000313" key="6">
    <source>
        <dbReference type="Proteomes" id="UP000294558"/>
    </source>
</evidence>
<dbReference type="Pfam" id="PF03328">
    <property type="entry name" value="HpcH_HpaI"/>
    <property type="match status" value="1"/>
</dbReference>
<proteinExistence type="inferred from homology"/>
<dbReference type="InterPro" id="IPR015813">
    <property type="entry name" value="Pyrv/PenolPyrv_kinase-like_dom"/>
</dbReference>
<comment type="similarity">
    <text evidence="1">Belongs to the HpcH/HpaI aldolase family.</text>
</comment>
<evidence type="ECO:0000259" key="4">
    <source>
        <dbReference type="Pfam" id="PF03328"/>
    </source>
</evidence>
<evidence type="ECO:0000256" key="2">
    <source>
        <dbReference type="ARBA" id="ARBA00022723"/>
    </source>
</evidence>
<dbReference type="Gene3D" id="3.20.20.60">
    <property type="entry name" value="Phosphoenolpyruvate-binding domains"/>
    <property type="match status" value="1"/>
</dbReference>